<feature type="chain" id="PRO_5038397656" evidence="5">
    <location>
        <begin position="21"/>
        <end position="432"/>
    </location>
</feature>
<dbReference type="Gene3D" id="3.40.190.10">
    <property type="entry name" value="Periplasmic binding protein-like II"/>
    <property type="match status" value="2"/>
</dbReference>
<dbReference type="Pfam" id="PF13416">
    <property type="entry name" value="SBP_bac_8"/>
    <property type="match status" value="1"/>
</dbReference>
<dbReference type="InterPro" id="IPR006059">
    <property type="entry name" value="SBP"/>
</dbReference>
<evidence type="ECO:0000256" key="5">
    <source>
        <dbReference type="SAM" id="SignalP"/>
    </source>
</evidence>
<proteinExistence type="inferred from homology"/>
<comment type="similarity">
    <text evidence="1">Belongs to the bacterial solute-binding protein 1 family.</text>
</comment>
<dbReference type="GO" id="GO:0042956">
    <property type="term" value="P:maltodextrin transmembrane transport"/>
    <property type="evidence" value="ECO:0007669"/>
    <property type="project" value="TreeGrafter"/>
</dbReference>
<evidence type="ECO:0000256" key="4">
    <source>
        <dbReference type="SAM" id="MobiDB-lite"/>
    </source>
</evidence>
<dbReference type="EMBL" id="FUXZ01000016">
    <property type="protein sequence ID" value="SKA71826.1"/>
    <property type="molecule type" value="Genomic_DNA"/>
</dbReference>
<dbReference type="STRING" id="39495.SAMN02745111_02269"/>
<dbReference type="PROSITE" id="PS51257">
    <property type="entry name" value="PROKAR_LIPOPROTEIN"/>
    <property type="match status" value="1"/>
</dbReference>
<dbReference type="GO" id="GO:1901982">
    <property type="term" value="F:maltose binding"/>
    <property type="evidence" value="ECO:0007669"/>
    <property type="project" value="TreeGrafter"/>
</dbReference>
<evidence type="ECO:0000313" key="6">
    <source>
        <dbReference type="EMBL" id="SKA71826.1"/>
    </source>
</evidence>
<dbReference type="OrthoDB" id="9764072at2"/>
<evidence type="ECO:0000256" key="2">
    <source>
        <dbReference type="ARBA" id="ARBA00022448"/>
    </source>
</evidence>
<dbReference type="GO" id="GO:0015768">
    <property type="term" value="P:maltose transport"/>
    <property type="evidence" value="ECO:0007669"/>
    <property type="project" value="TreeGrafter"/>
</dbReference>
<feature type="signal peptide" evidence="5">
    <location>
        <begin position="1"/>
        <end position="20"/>
    </location>
</feature>
<name>A0A1T4W3L9_9FIRM</name>
<dbReference type="Proteomes" id="UP000190814">
    <property type="component" value="Unassembled WGS sequence"/>
</dbReference>
<reference evidence="6 7" key="1">
    <citation type="submission" date="2017-02" db="EMBL/GenBank/DDBJ databases">
        <authorList>
            <person name="Peterson S.W."/>
        </authorList>
    </citation>
    <scope>NUCLEOTIDE SEQUENCE [LARGE SCALE GENOMIC DNA]</scope>
    <source>
        <strain evidence="6 7">ATCC 35992</strain>
    </source>
</reference>
<dbReference type="GO" id="GO:0055052">
    <property type="term" value="C:ATP-binding cassette (ABC) transporter complex, substrate-binding subunit-containing"/>
    <property type="evidence" value="ECO:0007669"/>
    <property type="project" value="TreeGrafter"/>
</dbReference>
<protein>
    <submittedName>
        <fullName evidence="6">Carbohydrate ABC transporter substrate-binding protein, CUT1 family (TC 3.A.1.1.-)</fullName>
    </submittedName>
</protein>
<evidence type="ECO:0000313" key="7">
    <source>
        <dbReference type="Proteomes" id="UP000190814"/>
    </source>
</evidence>
<dbReference type="RefSeq" id="WP_078767093.1">
    <property type="nucleotide sequence ID" value="NZ_FUXZ01000016.1"/>
</dbReference>
<dbReference type="PANTHER" id="PTHR30061:SF50">
    <property type="entry name" value="MALTOSE_MALTODEXTRIN-BINDING PERIPLASMIC PROTEIN"/>
    <property type="match status" value="1"/>
</dbReference>
<dbReference type="PANTHER" id="PTHR30061">
    <property type="entry name" value="MALTOSE-BINDING PERIPLASMIC PROTEIN"/>
    <property type="match status" value="1"/>
</dbReference>
<evidence type="ECO:0000256" key="3">
    <source>
        <dbReference type="ARBA" id="ARBA00022729"/>
    </source>
</evidence>
<keyword evidence="2" id="KW-0813">Transport</keyword>
<dbReference type="AlphaFoldDB" id="A0A1T4W3L9"/>
<keyword evidence="3 5" id="KW-0732">Signal</keyword>
<sequence length="432" mass="46313">MKKKYLALLLCASMTGALVAGCGNEESKKDDTTKQGGETKGTEAATVDKDKAEDAIKNLIANTEGKVELNLWCSEVEAYQTTVKKLVDQFTQEYSDVDFDIKIGAVSESQAKDRVLEDAEAAADVFVFADDQTQDLVAAGALQEVAATYTYNPAETNSEATVSAASVDGKLYAYPLTASNGYFLFYNSEYLTEEDCASWDTLTAKAKEKGKKVGMDVANGWYLYGFFSGAGCELTKNEDGTNTCTWNDEKGVKTAEAIKELAKNDSFISINDEDAMSMMPDGDLIAYVSGTWDVNTIKDAYKDGYAACKLPTFNLDGTQTQMGSYAGYKFVGVNSYSKNTGWSMLLAEYLTNENSQKAIADATGEGPANTAAAATITSPALEALVAQSEFASQQIVGDKFWDPANALGAALVEGKEDAKKLVDSAVEGITQK</sequence>
<evidence type="ECO:0000256" key="1">
    <source>
        <dbReference type="ARBA" id="ARBA00008520"/>
    </source>
</evidence>
<dbReference type="SUPFAM" id="SSF53850">
    <property type="entry name" value="Periplasmic binding protein-like II"/>
    <property type="match status" value="1"/>
</dbReference>
<accession>A0A1T4W3L9</accession>
<feature type="region of interest" description="Disordered" evidence="4">
    <location>
        <begin position="23"/>
        <end position="44"/>
    </location>
</feature>
<keyword evidence="7" id="KW-1185">Reference proteome</keyword>
<gene>
    <name evidence="6" type="ORF">SAMN02745111_02269</name>
</gene>
<organism evidence="6 7">
    <name type="scientific">Eubacterium uniforme</name>
    <dbReference type="NCBI Taxonomy" id="39495"/>
    <lineage>
        <taxon>Bacteria</taxon>
        <taxon>Bacillati</taxon>
        <taxon>Bacillota</taxon>
        <taxon>Clostridia</taxon>
        <taxon>Eubacteriales</taxon>
        <taxon>Eubacteriaceae</taxon>
        <taxon>Eubacterium</taxon>
    </lineage>
</organism>